<dbReference type="OrthoDB" id="10253744at2759"/>
<organism evidence="2 3">
    <name type="scientific">Tremella mesenterica</name>
    <name type="common">Jelly fungus</name>
    <dbReference type="NCBI Taxonomy" id="5217"/>
    <lineage>
        <taxon>Eukaryota</taxon>
        <taxon>Fungi</taxon>
        <taxon>Dikarya</taxon>
        <taxon>Basidiomycota</taxon>
        <taxon>Agaricomycotina</taxon>
        <taxon>Tremellomycetes</taxon>
        <taxon>Tremellales</taxon>
        <taxon>Tremellaceae</taxon>
        <taxon>Tremella</taxon>
    </lineage>
</organism>
<dbReference type="InterPro" id="IPR012675">
    <property type="entry name" value="Beta-grasp_dom_sf"/>
</dbReference>
<dbReference type="GO" id="GO:0051536">
    <property type="term" value="F:iron-sulfur cluster binding"/>
    <property type="evidence" value="ECO:0007669"/>
    <property type="project" value="InterPro"/>
</dbReference>
<dbReference type="InterPro" id="IPR036249">
    <property type="entry name" value="Thioredoxin-like_sf"/>
</dbReference>
<dbReference type="SUPFAM" id="SSF54292">
    <property type="entry name" value="2Fe-2S ferredoxin-like"/>
    <property type="match status" value="1"/>
</dbReference>
<accession>A0A4Q1BND0</accession>
<dbReference type="CDD" id="cd03062">
    <property type="entry name" value="TRX_Fd_Sucrase"/>
    <property type="match status" value="1"/>
</dbReference>
<dbReference type="Gene3D" id="3.40.30.10">
    <property type="entry name" value="Glutaredoxin"/>
    <property type="match status" value="1"/>
</dbReference>
<dbReference type="Pfam" id="PF06999">
    <property type="entry name" value="Suc_Fer-like"/>
    <property type="match status" value="1"/>
</dbReference>
<dbReference type="InParanoid" id="A0A4Q1BND0"/>
<dbReference type="STRING" id="5217.A0A4Q1BND0"/>
<dbReference type="InterPro" id="IPR009737">
    <property type="entry name" value="Aim32/Apd1-like"/>
</dbReference>
<feature type="region of interest" description="Disordered" evidence="1">
    <location>
        <begin position="179"/>
        <end position="234"/>
    </location>
</feature>
<dbReference type="PANTHER" id="PTHR31902">
    <property type="entry name" value="ACTIN PATCHES DISTAL PROTEIN 1"/>
    <property type="match status" value="1"/>
</dbReference>
<evidence type="ECO:0000313" key="2">
    <source>
        <dbReference type="EMBL" id="RXK39373.1"/>
    </source>
</evidence>
<feature type="compositionally biased region" description="Pro residues" evidence="1">
    <location>
        <begin position="179"/>
        <end position="191"/>
    </location>
</feature>
<dbReference type="AlphaFoldDB" id="A0A4Q1BND0"/>
<evidence type="ECO:0000313" key="3">
    <source>
        <dbReference type="Proteomes" id="UP000289152"/>
    </source>
</evidence>
<proteinExistence type="predicted"/>
<feature type="compositionally biased region" description="Low complexity" evidence="1">
    <location>
        <begin position="192"/>
        <end position="229"/>
    </location>
</feature>
<dbReference type="Proteomes" id="UP000289152">
    <property type="component" value="Unassembled WGS sequence"/>
</dbReference>
<comment type="caution">
    <text evidence="2">The sequence shown here is derived from an EMBL/GenBank/DDBJ whole genome shotgun (WGS) entry which is preliminary data.</text>
</comment>
<dbReference type="EMBL" id="SDIL01000032">
    <property type="protein sequence ID" value="RXK39373.1"/>
    <property type="molecule type" value="Genomic_DNA"/>
</dbReference>
<sequence length="618" mass="69321">MSFVHTRQCLTIYPSRRNVPIHLPLSFSLQKPTHRSLHETITRSITTISSHLDLTRIWTPGITHTTSHSPSLLFQHVCSPYTSPRASYRKQSDRSRFISTKPPDRPTTITLIQSEIQNQIDYLPLPRFIPTTKALFIFSIPFPPVDWPSHLTLLSPLLTRTLKVLQPLKISVNAIYDPPSPLPSPPIPSPLPSSSNSSDSSPSSHTPASSPSHTSASSPSHTSLTPSNTIPSTYDATTTHTIAKEEIYLARLFYADGQIFTFPHFSLDTLNTTEFTQAIEYIPDLSTILGNKKTRPKVKVIKTDTVETNLADIANKNVELNREVVRVDKNLTNVSEVRKDILNTKGEIKDGKIKTYLGDMKTDKTRKKEEDIYEILVCTHGSRDCRCSDRGIPLVNSLREDIKKRGMERKVKVKEVGHVGGHKYAANAIIIPSLDMYSNLSHTHSNSLLSHILNPSSPDIIKSEIRDHWRGRYGLTEEQQIELWTASSSSSSVVSSKSHHMEQEKGKKSVRLKFRTYQGEIKEVEARLNKTLLEIGKENDLPSLEGVCGGNLECATCHLYLSPNPRPPPIPVETEEEIDMLGYAIDYKLESRLGCQIKVTEELGRWCDDGGLIGLPRY</sequence>
<evidence type="ECO:0000256" key="1">
    <source>
        <dbReference type="SAM" id="MobiDB-lite"/>
    </source>
</evidence>
<protein>
    <recommendedName>
        <fullName evidence="4">2Fe-2S ferredoxin-type domain-containing protein</fullName>
    </recommendedName>
</protein>
<dbReference type="InterPro" id="IPR036010">
    <property type="entry name" value="2Fe-2S_ferredoxin-like_sf"/>
</dbReference>
<name>A0A4Q1BND0_TREME</name>
<evidence type="ECO:0008006" key="4">
    <source>
        <dbReference type="Google" id="ProtNLM"/>
    </source>
</evidence>
<dbReference type="VEuPathDB" id="FungiDB:TREMEDRAFT_30444"/>
<gene>
    <name evidence="2" type="ORF">M231_03325</name>
</gene>
<reference evidence="2 3" key="1">
    <citation type="submission" date="2016-06" db="EMBL/GenBank/DDBJ databases">
        <title>Evolution of pathogenesis and genome organization in the Tremellales.</title>
        <authorList>
            <person name="Cuomo C."/>
            <person name="Litvintseva A."/>
            <person name="Heitman J."/>
            <person name="Chen Y."/>
            <person name="Sun S."/>
            <person name="Springer D."/>
            <person name="Dromer F."/>
            <person name="Young S."/>
            <person name="Zeng Q."/>
            <person name="Chapman S."/>
            <person name="Gujja S."/>
            <person name="Saif S."/>
            <person name="Birren B."/>
        </authorList>
    </citation>
    <scope>NUCLEOTIDE SEQUENCE [LARGE SCALE GENOMIC DNA]</scope>
    <source>
        <strain evidence="2 3">ATCC 28783</strain>
    </source>
</reference>
<dbReference type="Gene3D" id="3.10.20.30">
    <property type="match status" value="1"/>
</dbReference>
<keyword evidence="3" id="KW-1185">Reference proteome</keyword>
<dbReference type="SUPFAM" id="SSF52833">
    <property type="entry name" value="Thioredoxin-like"/>
    <property type="match status" value="1"/>
</dbReference>